<dbReference type="EMBL" id="PGCI01000001">
    <property type="protein sequence ID" value="PLW52399.1"/>
    <property type="molecule type" value="Genomic_DNA"/>
</dbReference>
<evidence type="ECO:0000313" key="6">
    <source>
        <dbReference type="Proteomes" id="UP000235388"/>
    </source>
</evidence>
<evidence type="ECO:0000313" key="5">
    <source>
        <dbReference type="EMBL" id="PLW55715.1"/>
    </source>
</evidence>
<feature type="compositionally biased region" description="Basic and acidic residues" evidence="1">
    <location>
        <begin position="292"/>
        <end position="309"/>
    </location>
</feature>
<evidence type="ECO:0000313" key="3">
    <source>
        <dbReference type="EMBL" id="PLW09908.1"/>
    </source>
</evidence>
<dbReference type="EMBL" id="PGCJ01001083">
    <property type="protein sequence ID" value="PLW09908.1"/>
    <property type="molecule type" value="Genomic_DNA"/>
</dbReference>
<feature type="region of interest" description="Disordered" evidence="1">
    <location>
        <begin position="285"/>
        <end position="313"/>
    </location>
</feature>
<evidence type="ECO:0000256" key="1">
    <source>
        <dbReference type="SAM" id="MobiDB-lite"/>
    </source>
</evidence>
<feature type="region of interest" description="Disordered" evidence="1">
    <location>
        <begin position="1"/>
        <end position="44"/>
    </location>
</feature>
<protein>
    <recommendedName>
        <fullName evidence="2">HhH-GPD domain-containing protein</fullName>
    </recommendedName>
</protein>
<name>A0A2N5W0G8_9BASI</name>
<evidence type="ECO:0000313" key="7">
    <source>
        <dbReference type="Proteomes" id="UP000235392"/>
    </source>
</evidence>
<organism evidence="5 6">
    <name type="scientific">Puccinia coronata f. sp. avenae</name>
    <dbReference type="NCBI Taxonomy" id="200324"/>
    <lineage>
        <taxon>Eukaryota</taxon>
        <taxon>Fungi</taxon>
        <taxon>Dikarya</taxon>
        <taxon>Basidiomycota</taxon>
        <taxon>Pucciniomycotina</taxon>
        <taxon>Pucciniomycetes</taxon>
        <taxon>Pucciniales</taxon>
        <taxon>Pucciniaceae</taxon>
        <taxon>Puccinia</taxon>
    </lineage>
</organism>
<dbReference type="Gene3D" id="1.10.1670.10">
    <property type="entry name" value="Helix-hairpin-Helix base-excision DNA repair enzymes (C-terminal)"/>
    <property type="match status" value="1"/>
</dbReference>
<dbReference type="InterPro" id="IPR003265">
    <property type="entry name" value="HhH-GPD_domain"/>
</dbReference>
<comment type="caution">
    <text evidence="5">The sequence shown here is derived from an EMBL/GenBank/DDBJ whole genome shotgun (WGS) entry which is preliminary data.</text>
</comment>
<dbReference type="SMART" id="SM00478">
    <property type="entry name" value="ENDO3c"/>
    <property type="match status" value="1"/>
</dbReference>
<dbReference type="Proteomes" id="UP000235388">
    <property type="component" value="Unassembled WGS sequence"/>
</dbReference>
<keyword evidence="6" id="KW-1185">Reference proteome</keyword>
<dbReference type="PANTHER" id="PTHR47203">
    <property type="match status" value="1"/>
</dbReference>
<dbReference type="GO" id="GO:0000702">
    <property type="term" value="F:oxidized base lesion DNA N-glycosylase activity"/>
    <property type="evidence" value="ECO:0007669"/>
    <property type="project" value="UniProtKB-ARBA"/>
</dbReference>
<proteinExistence type="predicted"/>
<dbReference type="CDD" id="cd00056">
    <property type="entry name" value="ENDO3c"/>
    <property type="match status" value="1"/>
</dbReference>
<dbReference type="EMBL" id="PGCJ01000029">
    <property type="protein sequence ID" value="PLW55715.1"/>
    <property type="molecule type" value="Genomic_DNA"/>
</dbReference>
<evidence type="ECO:0000259" key="2">
    <source>
        <dbReference type="SMART" id="SM00478"/>
    </source>
</evidence>
<evidence type="ECO:0000313" key="4">
    <source>
        <dbReference type="EMBL" id="PLW52399.1"/>
    </source>
</evidence>
<dbReference type="InterPro" id="IPR023170">
    <property type="entry name" value="HhH_base_excis_C"/>
</dbReference>
<reference evidence="6 7" key="1">
    <citation type="submission" date="2017-11" db="EMBL/GenBank/DDBJ databases">
        <title>De novo assembly and phasing of dikaryotic genomes from two isolates of Puccinia coronata f. sp. avenae, the causal agent of oat crown rust.</title>
        <authorList>
            <person name="Miller M.E."/>
            <person name="Zhang Y."/>
            <person name="Omidvar V."/>
            <person name="Sperschneider J."/>
            <person name="Schwessinger B."/>
            <person name="Raley C."/>
            <person name="Palmer J.M."/>
            <person name="Garnica D."/>
            <person name="Upadhyaya N."/>
            <person name="Rathjen J."/>
            <person name="Taylor J.M."/>
            <person name="Park R.F."/>
            <person name="Dodds P.N."/>
            <person name="Hirsch C.D."/>
            <person name="Kianian S.F."/>
            <person name="Figueroa M."/>
        </authorList>
    </citation>
    <scope>NUCLEOTIDE SEQUENCE [LARGE SCALE GENOMIC DNA]</scope>
    <source>
        <strain evidence="5">12NC29</strain>
        <strain evidence="4">12SD80</strain>
    </source>
</reference>
<dbReference type="STRING" id="200324.A0A2N5W0G8"/>
<feature type="compositionally biased region" description="Polar residues" evidence="1">
    <location>
        <begin position="1"/>
        <end position="17"/>
    </location>
</feature>
<feature type="domain" description="HhH-GPD" evidence="2">
    <location>
        <begin position="107"/>
        <end position="269"/>
    </location>
</feature>
<dbReference type="Proteomes" id="UP000235392">
    <property type="component" value="Unassembled WGS sequence"/>
</dbReference>
<dbReference type="OrthoDB" id="5607at2759"/>
<dbReference type="Pfam" id="PF00730">
    <property type="entry name" value="HhH-GPD"/>
    <property type="match status" value="1"/>
</dbReference>
<dbReference type="SUPFAM" id="SSF48150">
    <property type="entry name" value="DNA-glycosylase"/>
    <property type="match status" value="1"/>
</dbReference>
<dbReference type="AlphaFoldDB" id="A0A2N5W0G8"/>
<accession>A0A2N5W0G8</accession>
<dbReference type="Gene3D" id="1.10.340.30">
    <property type="entry name" value="Hypothetical protein, domain 2"/>
    <property type="match status" value="1"/>
</dbReference>
<dbReference type="GO" id="GO:0006285">
    <property type="term" value="P:base-excision repair, AP site formation"/>
    <property type="evidence" value="ECO:0007669"/>
    <property type="project" value="UniProtKB-ARBA"/>
</dbReference>
<gene>
    <name evidence="5" type="ORF">PCANC_04575</name>
    <name evidence="3" type="ORF">PCANC_21535</name>
    <name evidence="4" type="ORF">PCASD_00029</name>
</gene>
<sequence>MTSRNAGSSDLVVTTRSEAPGLAGNKTSDEPFGNRSSGRQGWKKPTISDCERVCALLAGVHGGMPVRPKRLPGATEEGEEEEESRLLLARECGEVGDVLDGLVRTILSQHTSRANSVRAKQALDQRFGTGNYHAIRLAPVSAITQVLQHARAGLAPSKSATIHALLTHIHQSIDPALSLEFLRSLPDAQAMETLLSFKGVGPKTASCVMLFCLGRNFFPVDTHVFRMTRALDWLAPSATRESAFKHLNQAVPDHLKYPLHMLLFQHARSCRACKRIIISKPDPHRALSTGKQKLDADRKQSQIRPDRKPSPVCPLAELL</sequence>
<dbReference type="PANTHER" id="PTHR47203:SF1">
    <property type="entry name" value="HYPOTHETICAL BASE EXCISION DNA REPAIR PROTEIN (EUROFUNG)"/>
    <property type="match status" value="1"/>
</dbReference>
<dbReference type="InterPro" id="IPR011257">
    <property type="entry name" value="DNA_glycosylase"/>
</dbReference>